<dbReference type="PANTHER" id="PTHR12455:SF0">
    <property type="entry name" value="NUCLEOLAR COMPLEX PROTEIN 4 HOMOLOG"/>
    <property type="match status" value="1"/>
</dbReference>
<keyword evidence="4" id="KW-0472">Membrane</keyword>
<gene>
    <name evidence="7" type="ORF">OEA41_010264</name>
</gene>
<dbReference type="InterPro" id="IPR016024">
    <property type="entry name" value="ARM-type_fold"/>
</dbReference>
<evidence type="ECO:0000256" key="1">
    <source>
        <dbReference type="ARBA" id="ARBA00004232"/>
    </source>
</evidence>
<feature type="domain" description="CCAAT-binding factor" evidence="6">
    <location>
        <begin position="317"/>
        <end position="474"/>
    </location>
</feature>
<keyword evidence="3" id="KW-0812">Transmembrane</keyword>
<evidence type="ECO:0000256" key="3">
    <source>
        <dbReference type="ARBA" id="ARBA00022692"/>
    </source>
</evidence>
<comment type="similarity">
    <text evidence="2">Belongs to the CBF/MAK21 family.</text>
</comment>
<evidence type="ECO:0000259" key="6">
    <source>
        <dbReference type="Pfam" id="PF03914"/>
    </source>
</evidence>
<keyword evidence="4" id="KW-1133">Transmembrane helix</keyword>
<protein>
    <recommendedName>
        <fullName evidence="6">CCAAT-binding factor domain-containing protein</fullName>
    </recommendedName>
</protein>
<reference evidence="7" key="1">
    <citation type="submission" date="2022-11" db="EMBL/GenBank/DDBJ databases">
        <title>Chromosomal genome sequence assembly and mating type (MAT) locus characterization of the leprose asexual lichenized fungus Lepraria neglecta (Nyl.) Erichsen.</title>
        <authorList>
            <person name="Allen J.L."/>
            <person name="Pfeffer B."/>
        </authorList>
    </citation>
    <scope>NUCLEOTIDE SEQUENCE</scope>
    <source>
        <strain evidence="7">Allen 5258</strain>
    </source>
</reference>
<evidence type="ECO:0000313" key="8">
    <source>
        <dbReference type="Proteomes" id="UP001276659"/>
    </source>
</evidence>
<dbReference type="EMBL" id="JASNWA010000011">
    <property type="protein sequence ID" value="KAK3167138.1"/>
    <property type="molecule type" value="Genomic_DNA"/>
</dbReference>
<evidence type="ECO:0000256" key="4">
    <source>
        <dbReference type="ARBA" id="ARBA00022989"/>
    </source>
</evidence>
<dbReference type="InterPro" id="IPR027193">
    <property type="entry name" value="Noc4"/>
</dbReference>
<sequence>MPGIVSGLEPGKKRKRKDEVSGNSKKSRTAPKAREPDPQEEVLGLEQKILGSRTNYNSIHTLLDHIRVGGSAEEKAMLAAVALCRVFCRLMAAGNLNKPQDKASNEATIVQWLRERLQDYENGLLKLLKDEDAGRRSTALTLLMRLVKEEATHLNKSEEAIWRDGLFEKLFRTLVEDGMAADTRAEFVEKYVEEYDDVRYYTFARLADMSSKDLPEPVVQNTLSILSAVETILEQQDELEDFYIGPPSKAKHDLYSLTAHKKQAQKAWMAFLRHTLTKAQRKSILNLMSHRIAPWFLKPELLLDFLTDSFNIGGSTSLMALSGLFYLIQHKNLDYPQFYQKLYSLLDAQILHSKHRSRFFRLLDTFLASTHLPAALVASFIKRLSRLTLHAPPSGIVVVVPWIYNLLKNHPSCTFMIHRNSELDKDEDQGRPERHGDPFRIWESDPMETHAIESSLWEIHMLQTHYHPSVATIAKIISEQFTKQAYKLEDFLDHSYGTMLDAELEKDIKKAPEIEYEIPKKIFMKHEVGSGKEDGLVVKLWSFS</sequence>
<comment type="subcellular location">
    <subcellularLocation>
        <location evidence="1">Nucleus membrane</location>
        <topology evidence="1">Multi-pass membrane protein</topology>
    </subcellularLocation>
</comment>
<evidence type="ECO:0000313" key="7">
    <source>
        <dbReference type="EMBL" id="KAK3167138.1"/>
    </source>
</evidence>
<organism evidence="7 8">
    <name type="scientific">Lepraria neglecta</name>
    <dbReference type="NCBI Taxonomy" id="209136"/>
    <lineage>
        <taxon>Eukaryota</taxon>
        <taxon>Fungi</taxon>
        <taxon>Dikarya</taxon>
        <taxon>Ascomycota</taxon>
        <taxon>Pezizomycotina</taxon>
        <taxon>Lecanoromycetes</taxon>
        <taxon>OSLEUM clade</taxon>
        <taxon>Lecanoromycetidae</taxon>
        <taxon>Lecanorales</taxon>
        <taxon>Lecanorineae</taxon>
        <taxon>Stereocaulaceae</taxon>
        <taxon>Lepraria</taxon>
    </lineage>
</organism>
<dbReference type="PANTHER" id="PTHR12455">
    <property type="entry name" value="NUCLEOLAR COMPLEX PROTEIN 4"/>
    <property type="match status" value="1"/>
</dbReference>
<dbReference type="InterPro" id="IPR005612">
    <property type="entry name" value="CCAAT-binding_factor"/>
</dbReference>
<dbReference type="AlphaFoldDB" id="A0AAD9Z0F8"/>
<feature type="region of interest" description="Disordered" evidence="5">
    <location>
        <begin position="1"/>
        <end position="40"/>
    </location>
</feature>
<dbReference type="GO" id="GO:0031965">
    <property type="term" value="C:nuclear membrane"/>
    <property type="evidence" value="ECO:0007669"/>
    <property type="project" value="UniProtKB-SubCell"/>
</dbReference>
<dbReference type="GO" id="GO:0032040">
    <property type="term" value="C:small-subunit processome"/>
    <property type="evidence" value="ECO:0007669"/>
    <property type="project" value="TreeGrafter"/>
</dbReference>
<dbReference type="GO" id="GO:0030692">
    <property type="term" value="C:Noc4p-Nop14p complex"/>
    <property type="evidence" value="ECO:0007669"/>
    <property type="project" value="TreeGrafter"/>
</dbReference>
<evidence type="ECO:0000256" key="2">
    <source>
        <dbReference type="ARBA" id="ARBA00007797"/>
    </source>
</evidence>
<comment type="caution">
    <text evidence="7">The sequence shown here is derived from an EMBL/GenBank/DDBJ whole genome shotgun (WGS) entry which is preliminary data.</text>
</comment>
<accession>A0AAD9Z0F8</accession>
<dbReference type="Proteomes" id="UP001276659">
    <property type="component" value="Unassembled WGS sequence"/>
</dbReference>
<name>A0AAD9Z0F8_9LECA</name>
<evidence type="ECO:0000256" key="5">
    <source>
        <dbReference type="SAM" id="MobiDB-lite"/>
    </source>
</evidence>
<dbReference type="SUPFAM" id="SSF48371">
    <property type="entry name" value="ARM repeat"/>
    <property type="match status" value="1"/>
</dbReference>
<proteinExistence type="inferred from homology"/>
<dbReference type="GO" id="GO:0042254">
    <property type="term" value="P:ribosome biogenesis"/>
    <property type="evidence" value="ECO:0007669"/>
    <property type="project" value="InterPro"/>
</dbReference>
<keyword evidence="8" id="KW-1185">Reference proteome</keyword>
<dbReference type="Pfam" id="PF03914">
    <property type="entry name" value="CBF"/>
    <property type="match status" value="1"/>
</dbReference>